<accession>A0A918RWA8</accession>
<evidence type="ECO:0000313" key="2">
    <source>
        <dbReference type="EMBL" id="GHA15064.1"/>
    </source>
</evidence>
<dbReference type="PANTHER" id="PTHR24023">
    <property type="entry name" value="COLLAGEN ALPHA"/>
    <property type="match status" value="1"/>
</dbReference>
<organism evidence="2 3">
    <name type="scientific">Devosia pacifica</name>
    <dbReference type="NCBI Taxonomy" id="1335967"/>
    <lineage>
        <taxon>Bacteria</taxon>
        <taxon>Pseudomonadati</taxon>
        <taxon>Pseudomonadota</taxon>
        <taxon>Alphaproteobacteria</taxon>
        <taxon>Hyphomicrobiales</taxon>
        <taxon>Devosiaceae</taxon>
        <taxon>Devosia</taxon>
    </lineage>
</organism>
<dbReference type="GO" id="GO:0030198">
    <property type="term" value="P:extracellular matrix organization"/>
    <property type="evidence" value="ECO:0007669"/>
    <property type="project" value="TreeGrafter"/>
</dbReference>
<dbReference type="Gene3D" id="1.20.5.320">
    <property type="entry name" value="6-Phosphogluconate Dehydrogenase, domain 3"/>
    <property type="match status" value="1"/>
</dbReference>
<evidence type="ECO:0008006" key="4">
    <source>
        <dbReference type="Google" id="ProtNLM"/>
    </source>
</evidence>
<dbReference type="EMBL" id="BMZE01000001">
    <property type="protein sequence ID" value="GHA15064.1"/>
    <property type="molecule type" value="Genomic_DNA"/>
</dbReference>
<dbReference type="Pfam" id="PF01391">
    <property type="entry name" value="Collagen"/>
    <property type="match status" value="2"/>
</dbReference>
<feature type="compositionally biased region" description="Basic and acidic residues" evidence="1">
    <location>
        <begin position="42"/>
        <end position="52"/>
    </location>
</feature>
<reference evidence="2" key="2">
    <citation type="submission" date="2020-09" db="EMBL/GenBank/DDBJ databases">
        <authorList>
            <person name="Sun Q."/>
            <person name="Kim S."/>
        </authorList>
    </citation>
    <scope>NUCLEOTIDE SEQUENCE</scope>
    <source>
        <strain evidence="2">KCTC 32437</strain>
    </source>
</reference>
<feature type="region of interest" description="Disordered" evidence="1">
    <location>
        <begin position="114"/>
        <end position="168"/>
    </location>
</feature>
<feature type="region of interest" description="Disordered" evidence="1">
    <location>
        <begin position="33"/>
        <end position="78"/>
    </location>
</feature>
<feature type="compositionally biased region" description="Low complexity" evidence="1">
    <location>
        <begin position="123"/>
        <end position="160"/>
    </location>
</feature>
<sequence length="418" mass="41865">MSISIQTERAYNITVTPNPAHQIAIRLPGVQGTQGVQGIQGEKGDKGDKGDAGDTGPQGPQGIQGEQGPQGVKGDTGDAATIAVGSTTTGAAGTEASAANVGTSAEAIFNFQIPRGDKGETGDQGPQGIQGVQGEQGETGAQGPQGIQGEQGETGPQGAQGDPGVVQSIAGGTNISIDSSDPANPVVNTSGLAAVATSGAKADVGLGNVDNTSDATKQAAFLTAIRDGVATAYDTLGKLVAALGALAFKSSVNNSDWSGTDLSVANGGTGQSTASAAFDALKQLSTTAYAGVVRLATVANGLARTAGAVLTADVLTGMKAGVPLAYSSTRSLVWTDGWFRTCTLTGNMTLSNPSSVEPGDAIVLRLVGNNSIERTISWGSNYKDPLPEDTVTSTTGLLVTLFAATSTEIHVTWKAFEL</sequence>
<dbReference type="GO" id="GO:0031012">
    <property type="term" value="C:extracellular matrix"/>
    <property type="evidence" value="ECO:0007669"/>
    <property type="project" value="TreeGrafter"/>
</dbReference>
<comment type="caution">
    <text evidence="2">The sequence shown here is derived from an EMBL/GenBank/DDBJ whole genome shotgun (WGS) entry which is preliminary data.</text>
</comment>
<gene>
    <name evidence="2" type="ORF">GCM10007989_07270</name>
</gene>
<reference evidence="2" key="1">
    <citation type="journal article" date="2014" name="Int. J. Syst. Evol. Microbiol.">
        <title>Complete genome sequence of Corynebacterium casei LMG S-19264T (=DSM 44701T), isolated from a smear-ripened cheese.</title>
        <authorList>
            <consortium name="US DOE Joint Genome Institute (JGI-PGF)"/>
            <person name="Walter F."/>
            <person name="Albersmeier A."/>
            <person name="Kalinowski J."/>
            <person name="Ruckert C."/>
        </authorList>
    </citation>
    <scope>NUCLEOTIDE SEQUENCE</scope>
    <source>
        <strain evidence="2">KCTC 32437</strain>
    </source>
</reference>
<evidence type="ECO:0000256" key="1">
    <source>
        <dbReference type="SAM" id="MobiDB-lite"/>
    </source>
</evidence>
<dbReference type="Proteomes" id="UP000646579">
    <property type="component" value="Unassembled WGS sequence"/>
</dbReference>
<dbReference type="GO" id="GO:0030020">
    <property type="term" value="F:extracellular matrix structural constituent conferring tensile strength"/>
    <property type="evidence" value="ECO:0007669"/>
    <property type="project" value="TreeGrafter"/>
</dbReference>
<dbReference type="AlphaFoldDB" id="A0A918RWA8"/>
<keyword evidence="3" id="KW-1185">Reference proteome</keyword>
<proteinExistence type="predicted"/>
<dbReference type="RefSeq" id="WP_189423520.1">
    <property type="nucleotide sequence ID" value="NZ_BMZE01000001.1"/>
</dbReference>
<protein>
    <recommendedName>
        <fullName evidence="4">Collagen triple helix repeat protein</fullName>
    </recommendedName>
</protein>
<evidence type="ECO:0000313" key="3">
    <source>
        <dbReference type="Proteomes" id="UP000646579"/>
    </source>
</evidence>
<dbReference type="InterPro" id="IPR050149">
    <property type="entry name" value="Collagen_superfamily"/>
</dbReference>
<feature type="compositionally biased region" description="Low complexity" evidence="1">
    <location>
        <begin position="54"/>
        <end position="70"/>
    </location>
</feature>
<dbReference type="GO" id="GO:0005615">
    <property type="term" value="C:extracellular space"/>
    <property type="evidence" value="ECO:0007669"/>
    <property type="project" value="TreeGrafter"/>
</dbReference>
<dbReference type="PANTHER" id="PTHR24023:SF1095">
    <property type="entry name" value="EGF-LIKE DOMAIN-CONTAINING PROTEIN"/>
    <property type="match status" value="1"/>
</dbReference>
<name>A0A918RWA8_9HYPH</name>
<dbReference type="InterPro" id="IPR008160">
    <property type="entry name" value="Collagen"/>
</dbReference>